<reference evidence="7" key="1">
    <citation type="submission" date="2020-04" db="EMBL/GenBank/DDBJ databases">
        <authorList>
            <person name="Alioto T."/>
            <person name="Alioto T."/>
            <person name="Gomez Garrido J."/>
        </authorList>
    </citation>
    <scope>NUCLEOTIDE SEQUENCE</scope>
    <source>
        <strain evidence="7">A484AB</strain>
    </source>
</reference>
<evidence type="ECO:0000256" key="6">
    <source>
        <dbReference type="PROSITE-ProRule" id="PRU00196"/>
    </source>
</evidence>
<name>A0A6S7GNL1_PARCT</name>
<dbReference type="EMBL" id="CACRXK020001790">
    <property type="protein sequence ID" value="CAB3991106.1"/>
    <property type="molecule type" value="Genomic_DNA"/>
</dbReference>
<evidence type="ECO:0000313" key="7">
    <source>
        <dbReference type="EMBL" id="CAB3991106.1"/>
    </source>
</evidence>
<evidence type="ECO:0000256" key="5">
    <source>
        <dbReference type="ARBA" id="ARBA00023180"/>
    </source>
</evidence>
<evidence type="ECO:0000256" key="3">
    <source>
        <dbReference type="ARBA" id="ARBA00023157"/>
    </source>
</evidence>
<keyword evidence="8" id="KW-1185">Reference proteome</keyword>
<evidence type="ECO:0000313" key="8">
    <source>
        <dbReference type="Proteomes" id="UP001152795"/>
    </source>
</evidence>
<dbReference type="PRINTS" id="PR00258">
    <property type="entry name" value="SPERACTRCPTR"/>
</dbReference>
<dbReference type="InterPro" id="IPR001190">
    <property type="entry name" value="SRCR"/>
</dbReference>
<organism evidence="7 8">
    <name type="scientific">Paramuricea clavata</name>
    <name type="common">Red gorgonian</name>
    <name type="synonym">Violescent sea-whip</name>
    <dbReference type="NCBI Taxonomy" id="317549"/>
    <lineage>
        <taxon>Eukaryota</taxon>
        <taxon>Metazoa</taxon>
        <taxon>Cnidaria</taxon>
        <taxon>Anthozoa</taxon>
        <taxon>Octocorallia</taxon>
        <taxon>Malacalcyonacea</taxon>
        <taxon>Plexauridae</taxon>
        <taxon>Paramuricea</taxon>
    </lineage>
</organism>
<dbReference type="FunFam" id="3.10.250.10:FF:000007">
    <property type="entry name" value="Soluble scavenger receptor cysteine-rich domain-containing protein SSC5D"/>
    <property type="match status" value="1"/>
</dbReference>
<keyword evidence="3 6" id="KW-1015">Disulfide bond</keyword>
<feature type="disulfide bond" evidence="6">
    <location>
        <begin position="186"/>
        <end position="196"/>
    </location>
</feature>
<keyword evidence="2" id="KW-0677">Repeat</keyword>
<proteinExistence type="predicted"/>
<comment type="caution">
    <text evidence="6">Lacks conserved residue(s) required for the propagation of feature annotation.</text>
</comment>
<dbReference type="OrthoDB" id="536948at2759"/>
<dbReference type="GO" id="GO:0016020">
    <property type="term" value="C:membrane"/>
    <property type="evidence" value="ECO:0007669"/>
    <property type="project" value="InterPro"/>
</dbReference>
<dbReference type="GO" id="GO:0045217">
    <property type="term" value="P:cell-cell junction maintenance"/>
    <property type="evidence" value="ECO:0007669"/>
    <property type="project" value="TreeGrafter"/>
</dbReference>
<keyword evidence="1" id="KW-0732">Signal</keyword>
<dbReference type="InterPro" id="IPR036772">
    <property type="entry name" value="SRCR-like_dom_sf"/>
</dbReference>
<evidence type="ECO:0000256" key="2">
    <source>
        <dbReference type="ARBA" id="ARBA00022737"/>
    </source>
</evidence>
<dbReference type="AlphaFoldDB" id="A0A6S7GNL1"/>
<feature type="disulfide bond" evidence="6">
    <location>
        <begin position="158"/>
        <end position="219"/>
    </location>
</feature>
<dbReference type="SUPFAM" id="SSF56487">
    <property type="entry name" value="SRCR-like"/>
    <property type="match status" value="1"/>
</dbReference>
<sequence>MELHREWCIHLAGRFFCLALAIFLYTDVAPTSGFIADIYEDHAISFENETLKINHTVNIHQNATLTIQPGVNIMFSGNGSFTVHGNLVANGTEILPINLSLEVGQNFSSSEINGISLLSLRLVDGNGFSTGRLEVFHAGIWGTVCDDGWSQINSNVACRELGFLTGTFTREFAEGRGQIWLDNVDCTESDRSLKFCRHLGFGIHNCGRLYSILNAYLACLHYIGFEFTEVKCYKVQFLLPAIRLYN</sequence>
<dbReference type="SMART" id="SM00202">
    <property type="entry name" value="SR"/>
    <property type="match status" value="1"/>
</dbReference>
<evidence type="ECO:0000256" key="1">
    <source>
        <dbReference type="ARBA" id="ARBA00022729"/>
    </source>
</evidence>
<comment type="caution">
    <text evidence="7">The sequence shown here is derived from an EMBL/GenBank/DDBJ whole genome shotgun (WGS) entry which is preliminary data.</text>
</comment>
<evidence type="ECO:0000256" key="4">
    <source>
        <dbReference type="ARBA" id="ARBA00023170"/>
    </source>
</evidence>
<dbReference type="InterPro" id="IPR053243">
    <property type="entry name" value="SJ_maturation_regulator"/>
</dbReference>
<dbReference type="PROSITE" id="PS50287">
    <property type="entry name" value="SRCR_2"/>
    <property type="match status" value="1"/>
</dbReference>
<dbReference type="Pfam" id="PF00530">
    <property type="entry name" value="SRCR"/>
    <property type="match status" value="1"/>
</dbReference>
<protein>
    <submittedName>
        <fullName evidence="7">Deleted in malignant brain tumors 1 -like</fullName>
    </submittedName>
</protein>
<accession>A0A6S7GNL1</accession>
<dbReference type="PROSITE" id="PS00420">
    <property type="entry name" value="SRCR_1"/>
    <property type="match status" value="1"/>
</dbReference>
<keyword evidence="4" id="KW-0675">Receptor</keyword>
<dbReference type="Proteomes" id="UP001152795">
    <property type="component" value="Unassembled WGS sequence"/>
</dbReference>
<gene>
    <name evidence="7" type="ORF">PACLA_8A047320</name>
</gene>
<dbReference type="PANTHER" id="PTHR47653">
    <property type="entry name" value="PROTEIN BARK BEETLE"/>
    <property type="match status" value="1"/>
</dbReference>
<dbReference type="PANTHER" id="PTHR47653:SF1">
    <property type="entry name" value="DELETED IN MALIGNANT BRAIN TUMORS 1 PROTEIN"/>
    <property type="match status" value="1"/>
</dbReference>
<keyword evidence="5" id="KW-0325">Glycoprotein</keyword>
<dbReference type="Gene3D" id="3.10.250.10">
    <property type="entry name" value="SRCR-like domain"/>
    <property type="match status" value="1"/>
</dbReference>